<organism evidence="2 3">
    <name type="scientific">Lacrimispora celerecrescens</name>
    <dbReference type="NCBI Taxonomy" id="29354"/>
    <lineage>
        <taxon>Bacteria</taxon>
        <taxon>Bacillati</taxon>
        <taxon>Bacillota</taxon>
        <taxon>Clostridia</taxon>
        <taxon>Lachnospirales</taxon>
        <taxon>Lachnospiraceae</taxon>
        <taxon>Lacrimispora</taxon>
    </lineage>
</organism>
<dbReference type="Proteomes" id="UP000028525">
    <property type="component" value="Unassembled WGS sequence"/>
</dbReference>
<dbReference type="AlphaFoldDB" id="A0A084JCE9"/>
<dbReference type="RefSeq" id="WP_038284645.1">
    <property type="nucleotide sequence ID" value="NZ_JPME01000042.1"/>
</dbReference>
<feature type="domain" description="DUF1540" evidence="1">
    <location>
        <begin position="63"/>
        <end position="101"/>
    </location>
</feature>
<dbReference type="OrthoDB" id="9792226at2"/>
<name>A0A084JCE9_9FIRM</name>
<reference evidence="2 3" key="1">
    <citation type="submission" date="2014-07" db="EMBL/GenBank/DDBJ databases">
        <title>Draft genome of Clostridium celerecrescens 152B isolated from sediments associated with methane hydrate from Krishna Godavari basin.</title>
        <authorList>
            <person name="Honkalas V.S."/>
            <person name="Dabir A.P."/>
            <person name="Arora P."/>
            <person name="Dhakephalkar P.K."/>
        </authorList>
    </citation>
    <scope>NUCLEOTIDE SEQUENCE [LARGE SCALE GENOMIC DNA]</scope>
    <source>
        <strain evidence="2 3">152B</strain>
    </source>
</reference>
<protein>
    <recommendedName>
        <fullName evidence="1">DUF1540 domain-containing protein</fullName>
    </recommendedName>
</protein>
<keyword evidence="3" id="KW-1185">Reference proteome</keyword>
<dbReference type="InterPro" id="IPR011437">
    <property type="entry name" value="DUF1540"/>
</dbReference>
<proteinExistence type="predicted"/>
<comment type="caution">
    <text evidence="2">The sequence shown here is derived from an EMBL/GenBank/DDBJ whole genome shotgun (WGS) entry which is preliminary data.</text>
</comment>
<sequence length="104" mass="11377">MTKLDCNVTNCLHNSDNYCCKSAIIVEGSQAKDSYDTCCGSFDENKDGSFHNLFKTPESRLEVDCEAVNCVYNEGRHCSAEHIGIAGDGANAAEHTECSTFKTR</sequence>
<gene>
    <name evidence="2" type="ORF">IO98_22355</name>
</gene>
<dbReference type="Pfam" id="PF07561">
    <property type="entry name" value="DUF1540"/>
    <property type="match status" value="2"/>
</dbReference>
<dbReference type="EMBL" id="JPME01000042">
    <property type="protein sequence ID" value="KEZ86633.1"/>
    <property type="molecule type" value="Genomic_DNA"/>
</dbReference>
<accession>A0A084JCE9</accession>
<evidence type="ECO:0000313" key="3">
    <source>
        <dbReference type="Proteomes" id="UP000028525"/>
    </source>
</evidence>
<feature type="domain" description="DUF1540" evidence="1">
    <location>
        <begin position="5"/>
        <end position="42"/>
    </location>
</feature>
<evidence type="ECO:0000259" key="1">
    <source>
        <dbReference type="Pfam" id="PF07561"/>
    </source>
</evidence>
<evidence type="ECO:0000313" key="2">
    <source>
        <dbReference type="EMBL" id="KEZ86633.1"/>
    </source>
</evidence>
<dbReference type="STRING" id="29354.IO98_22355"/>